<dbReference type="Gene3D" id="3.40.50.2300">
    <property type="match status" value="1"/>
</dbReference>
<keyword evidence="1" id="KW-0597">Phosphoprotein</keyword>
<feature type="modified residue" description="4-aspartylphosphate" evidence="1">
    <location>
        <position position="64"/>
    </location>
</feature>
<dbReference type="Pfam" id="PF00072">
    <property type="entry name" value="Response_reg"/>
    <property type="match status" value="1"/>
</dbReference>
<name>A0A1M3L6Z5_9BACT</name>
<proteinExistence type="predicted"/>
<dbReference type="PANTHER" id="PTHR44520">
    <property type="entry name" value="RESPONSE REGULATOR RCP1-RELATED"/>
    <property type="match status" value="1"/>
</dbReference>
<dbReference type="SMART" id="SM00448">
    <property type="entry name" value="REC"/>
    <property type="match status" value="1"/>
</dbReference>
<dbReference type="InterPro" id="IPR052893">
    <property type="entry name" value="TCS_response_regulator"/>
</dbReference>
<dbReference type="PROSITE" id="PS50110">
    <property type="entry name" value="RESPONSE_REGULATORY"/>
    <property type="match status" value="1"/>
</dbReference>
<dbReference type="GO" id="GO:0000160">
    <property type="term" value="P:phosphorelay signal transduction system"/>
    <property type="evidence" value="ECO:0007669"/>
    <property type="project" value="InterPro"/>
</dbReference>
<evidence type="ECO:0000256" key="1">
    <source>
        <dbReference type="PROSITE-ProRule" id="PRU00169"/>
    </source>
</evidence>
<evidence type="ECO:0000259" key="2">
    <source>
        <dbReference type="PROSITE" id="PS50110"/>
    </source>
</evidence>
<dbReference type="STRING" id="1895771.BGO89_01795"/>
<feature type="domain" description="Response regulatory" evidence="2">
    <location>
        <begin position="7"/>
        <end position="134"/>
    </location>
</feature>
<dbReference type="Proteomes" id="UP000184233">
    <property type="component" value="Unassembled WGS sequence"/>
</dbReference>
<evidence type="ECO:0000313" key="3">
    <source>
        <dbReference type="EMBL" id="OJX61333.1"/>
    </source>
</evidence>
<dbReference type="AlphaFoldDB" id="A0A1M3L6Z5"/>
<dbReference type="EMBL" id="MKVH01000002">
    <property type="protein sequence ID" value="OJX61333.1"/>
    <property type="molecule type" value="Genomic_DNA"/>
</dbReference>
<dbReference type="InterPro" id="IPR001789">
    <property type="entry name" value="Sig_transdc_resp-reg_receiver"/>
</dbReference>
<accession>A0A1M3L6Z5</accession>
<protein>
    <recommendedName>
        <fullName evidence="2">Response regulatory domain-containing protein</fullName>
    </recommendedName>
</protein>
<gene>
    <name evidence="3" type="ORF">BGO89_01795</name>
</gene>
<dbReference type="InterPro" id="IPR011006">
    <property type="entry name" value="CheY-like_superfamily"/>
</dbReference>
<comment type="caution">
    <text evidence="3">The sequence shown here is derived from an EMBL/GenBank/DDBJ whole genome shotgun (WGS) entry which is preliminary data.</text>
</comment>
<evidence type="ECO:0000313" key="4">
    <source>
        <dbReference type="Proteomes" id="UP000184233"/>
    </source>
</evidence>
<reference evidence="3 4" key="1">
    <citation type="submission" date="2016-09" db="EMBL/GenBank/DDBJ databases">
        <title>Genome-resolved meta-omics ties microbial dynamics to process performance in biotechnology for thiocyanate degradation.</title>
        <authorList>
            <person name="Kantor R.S."/>
            <person name="Huddy R.J."/>
            <person name="Iyer R."/>
            <person name="Thomas B.C."/>
            <person name="Brown C.T."/>
            <person name="Anantharaman K."/>
            <person name="Tringe S."/>
            <person name="Hettich R.L."/>
            <person name="Harrison S.T."/>
            <person name="Banfield J.F."/>
        </authorList>
    </citation>
    <scope>NUCLEOTIDE SEQUENCE [LARGE SCALE GENOMIC DNA]</scope>
    <source>
        <strain evidence="3">59-99</strain>
    </source>
</reference>
<sequence>MTVKAPRVCLVDDDRIFQFTLEKMLHHIRPDVSVVGFSDGEGAFTFLKEHQEEAQLLPDVLLLDLNMPYMDGWQFLDAFQEFSSHMAKKISIYLVSSSIDPRDVNRARQYDVVRQYVPKPITTDQLRTLLTSTQPV</sequence>
<dbReference type="SUPFAM" id="SSF52172">
    <property type="entry name" value="CheY-like"/>
    <property type="match status" value="1"/>
</dbReference>
<organism evidence="3 4">
    <name type="scientific">Candidatus Kapaibacterium thiocyanatum</name>
    <dbReference type="NCBI Taxonomy" id="1895771"/>
    <lineage>
        <taxon>Bacteria</taxon>
        <taxon>Pseudomonadati</taxon>
        <taxon>Candidatus Kapaibacteriota</taxon>
        <taxon>Candidatus Kapaibacteriia</taxon>
        <taxon>Candidatus Kapaibacteriales</taxon>
        <taxon>Candidatus Kapaibacteriaceae</taxon>
        <taxon>Candidatus Kapaibacterium</taxon>
    </lineage>
</organism>
<dbReference type="PANTHER" id="PTHR44520:SF2">
    <property type="entry name" value="RESPONSE REGULATOR RCP1"/>
    <property type="match status" value="1"/>
</dbReference>